<feature type="transmembrane region" description="Helical" evidence="1">
    <location>
        <begin position="57"/>
        <end position="77"/>
    </location>
</feature>
<name>A0ABS2U7G3_9LEPT</name>
<keyword evidence="1" id="KW-0472">Membrane</keyword>
<organism evidence="2 3">
    <name type="scientific">Leptospira ainlahdjerensis</name>
    <dbReference type="NCBI Taxonomy" id="2810033"/>
    <lineage>
        <taxon>Bacteria</taxon>
        <taxon>Pseudomonadati</taxon>
        <taxon>Spirochaetota</taxon>
        <taxon>Spirochaetia</taxon>
        <taxon>Leptospirales</taxon>
        <taxon>Leptospiraceae</taxon>
        <taxon>Leptospira</taxon>
    </lineage>
</organism>
<feature type="transmembrane region" description="Helical" evidence="1">
    <location>
        <begin position="89"/>
        <end position="113"/>
    </location>
</feature>
<accession>A0ABS2U7G3</accession>
<sequence>MIFSTSLFLILKFVHVAFGIFWAGAASVMAFFVLPAANALGPDGGKMMQQIAKTNSYPIVLNTVTSGTLLTGFLLYWNLSGGFQPEWIFSRYGILLGIGGFLGVIAFCFGLWINLPTVKRITEIGQFFQKAAPTPELIAELGKLKNKFLLSTRVIALCVGSGILLMEFARYL</sequence>
<dbReference type="Proteomes" id="UP000724686">
    <property type="component" value="Unassembled WGS sequence"/>
</dbReference>
<gene>
    <name evidence="2" type="ORF">JWG45_03995</name>
</gene>
<evidence type="ECO:0000256" key="1">
    <source>
        <dbReference type="SAM" id="Phobius"/>
    </source>
</evidence>
<evidence type="ECO:0000313" key="3">
    <source>
        <dbReference type="Proteomes" id="UP000724686"/>
    </source>
</evidence>
<keyword evidence="1" id="KW-0812">Transmembrane</keyword>
<proteinExistence type="predicted"/>
<dbReference type="EMBL" id="JAFFPU010000016">
    <property type="protein sequence ID" value="MBM9576310.1"/>
    <property type="molecule type" value="Genomic_DNA"/>
</dbReference>
<protein>
    <recommendedName>
        <fullName evidence="4">DUF2269 family protein</fullName>
    </recommendedName>
</protein>
<keyword evidence="1" id="KW-1133">Transmembrane helix</keyword>
<comment type="caution">
    <text evidence="2">The sequence shown here is derived from an EMBL/GenBank/DDBJ whole genome shotgun (WGS) entry which is preliminary data.</text>
</comment>
<evidence type="ECO:0000313" key="2">
    <source>
        <dbReference type="EMBL" id="MBM9576310.1"/>
    </source>
</evidence>
<keyword evidence="3" id="KW-1185">Reference proteome</keyword>
<dbReference type="RefSeq" id="WP_205278495.1">
    <property type="nucleotide sequence ID" value="NZ_JAFFPU010000016.1"/>
</dbReference>
<evidence type="ECO:0008006" key="4">
    <source>
        <dbReference type="Google" id="ProtNLM"/>
    </source>
</evidence>
<feature type="transmembrane region" description="Helical" evidence="1">
    <location>
        <begin position="13"/>
        <end position="36"/>
    </location>
</feature>
<feature type="transmembrane region" description="Helical" evidence="1">
    <location>
        <begin position="148"/>
        <end position="169"/>
    </location>
</feature>
<reference evidence="2 3" key="1">
    <citation type="submission" date="2021-02" db="EMBL/GenBank/DDBJ databases">
        <title>Leptospira ainlahdjerensis sp. nov., Leptospira ainazelensis sp. nov., Leptospira abararensis sp. nov. and Leptospira chreensis sp. nov., four new species isolated from water sources in Algeria.</title>
        <authorList>
            <person name="Amara Korba A."/>
            <person name="Kainiu M."/>
            <person name="Vincent A.T."/>
            <person name="Mariet J.-F."/>
            <person name="Veyrier F.J."/>
            <person name="Goarant C."/>
            <person name="Picardeau M."/>
        </authorList>
    </citation>
    <scope>NUCLEOTIDE SEQUENCE [LARGE SCALE GENOMIC DNA]</scope>
    <source>
        <strain evidence="2 3">201903070</strain>
    </source>
</reference>